<organism evidence="2 3">
    <name type="scientific">Wolfiporia cocos (strain MD-104)</name>
    <name type="common">Brown rot fungus</name>
    <dbReference type="NCBI Taxonomy" id="742152"/>
    <lineage>
        <taxon>Eukaryota</taxon>
        <taxon>Fungi</taxon>
        <taxon>Dikarya</taxon>
        <taxon>Basidiomycota</taxon>
        <taxon>Agaricomycotina</taxon>
        <taxon>Agaricomycetes</taxon>
        <taxon>Polyporales</taxon>
        <taxon>Phaeolaceae</taxon>
        <taxon>Wolfiporia</taxon>
    </lineage>
</organism>
<dbReference type="EMBL" id="KB467843">
    <property type="protein sequence ID" value="PCH35285.1"/>
    <property type="molecule type" value="Genomic_DNA"/>
</dbReference>
<dbReference type="Proteomes" id="UP000218811">
    <property type="component" value="Unassembled WGS sequence"/>
</dbReference>
<keyword evidence="1" id="KW-1133">Transmembrane helix</keyword>
<gene>
    <name evidence="2" type="ORF">WOLCODRAFT_19887</name>
</gene>
<evidence type="ECO:0000313" key="2">
    <source>
        <dbReference type="EMBL" id="PCH35285.1"/>
    </source>
</evidence>
<proteinExistence type="predicted"/>
<name>A0A2H3J0R0_WOLCO</name>
<keyword evidence="1" id="KW-0812">Transmembrane</keyword>
<evidence type="ECO:0000313" key="3">
    <source>
        <dbReference type="Proteomes" id="UP000218811"/>
    </source>
</evidence>
<dbReference type="AlphaFoldDB" id="A0A2H3J0R0"/>
<feature type="transmembrane region" description="Helical" evidence="1">
    <location>
        <begin position="27"/>
        <end position="45"/>
    </location>
</feature>
<protein>
    <submittedName>
        <fullName evidence="2">Uncharacterized protein</fullName>
    </submittedName>
</protein>
<sequence>MAIDMIEVVSSTMFAALHVFAMYEHNYWIAASMVLSGAVNPFILIRNRNAEAIAVGSGINAKGILLRDTAKTEDLLFSATTCFGFLCPVNVIGIVTGCQTEPDFYTSVPPGLRP</sequence>
<keyword evidence="3" id="KW-1185">Reference proteome</keyword>
<reference evidence="2 3" key="1">
    <citation type="journal article" date="2012" name="Science">
        <title>The Paleozoic origin of enzymatic lignin decomposition reconstructed from 31 fungal genomes.</title>
        <authorList>
            <person name="Floudas D."/>
            <person name="Binder M."/>
            <person name="Riley R."/>
            <person name="Barry K."/>
            <person name="Blanchette R.A."/>
            <person name="Henrissat B."/>
            <person name="Martinez A.T."/>
            <person name="Otillar R."/>
            <person name="Spatafora J.W."/>
            <person name="Yadav J.S."/>
            <person name="Aerts A."/>
            <person name="Benoit I."/>
            <person name="Boyd A."/>
            <person name="Carlson A."/>
            <person name="Copeland A."/>
            <person name="Coutinho P.M."/>
            <person name="de Vries R.P."/>
            <person name="Ferreira P."/>
            <person name="Findley K."/>
            <person name="Foster B."/>
            <person name="Gaskell J."/>
            <person name="Glotzer D."/>
            <person name="Gorecki P."/>
            <person name="Heitman J."/>
            <person name="Hesse C."/>
            <person name="Hori C."/>
            <person name="Igarashi K."/>
            <person name="Jurgens J.A."/>
            <person name="Kallen N."/>
            <person name="Kersten P."/>
            <person name="Kohler A."/>
            <person name="Kuees U."/>
            <person name="Kumar T.K.A."/>
            <person name="Kuo A."/>
            <person name="LaButti K."/>
            <person name="Larrondo L.F."/>
            <person name="Lindquist E."/>
            <person name="Ling A."/>
            <person name="Lombard V."/>
            <person name="Lucas S."/>
            <person name="Lundell T."/>
            <person name="Martin R."/>
            <person name="McLaughlin D.J."/>
            <person name="Morgenstern I."/>
            <person name="Morin E."/>
            <person name="Murat C."/>
            <person name="Nagy L.G."/>
            <person name="Nolan M."/>
            <person name="Ohm R.A."/>
            <person name="Patyshakuliyeva A."/>
            <person name="Rokas A."/>
            <person name="Ruiz-Duenas F.J."/>
            <person name="Sabat G."/>
            <person name="Salamov A."/>
            <person name="Samejima M."/>
            <person name="Schmutz J."/>
            <person name="Slot J.C."/>
            <person name="St John F."/>
            <person name="Stenlid J."/>
            <person name="Sun H."/>
            <person name="Sun S."/>
            <person name="Syed K."/>
            <person name="Tsang A."/>
            <person name="Wiebenga A."/>
            <person name="Young D."/>
            <person name="Pisabarro A."/>
            <person name="Eastwood D.C."/>
            <person name="Martin F."/>
            <person name="Cullen D."/>
            <person name="Grigoriev I.V."/>
            <person name="Hibbett D.S."/>
        </authorList>
    </citation>
    <scope>NUCLEOTIDE SEQUENCE [LARGE SCALE GENOMIC DNA]</scope>
    <source>
        <strain evidence="2 3">MD-104</strain>
    </source>
</reference>
<keyword evidence="1" id="KW-0472">Membrane</keyword>
<accession>A0A2H3J0R0</accession>
<evidence type="ECO:0000256" key="1">
    <source>
        <dbReference type="SAM" id="Phobius"/>
    </source>
</evidence>